<dbReference type="InterPro" id="IPR036866">
    <property type="entry name" value="RibonucZ/Hydroxyglut_hydro"/>
</dbReference>
<evidence type="ECO:0000313" key="6">
    <source>
        <dbReference type="EMBL" id="BET44552.1"/>
    </source>
</evidence>
<keyword evidence="3 6" id="KW-0378">Hydrolase</keyword>
<organism evidence="6">
    <name type="scientific">Candidatus Aschnera chinzeii</name>
    <dbReference type="NCBI Taxonomy" id="1485666"/>
    <lineage>
        <taxon>Bacteria</taxon>
        <taxon>Pseudomonadati</taxon>
        <taxon>Pseudomonadota</taxon>
        <taxon>Gammaproteobacteria</taxon>
        <taxon>Enterobacterales</taxon>
        <taxon>Enterobacteriaceae</taxon>
        <taxon>Candidatus Aschnera</taxon>
    </lineage>
</organism>
<dbReference type="GO" id="GO:0016787">
    <property type="term" value="F:hydrolase activity"/>
    <property type="evidence" value="ECO:0007669"/>
    <property type="project" value="UniProtKB-KW"/>
</dbReference>
<reference evidence="6" key="2">
    <citation type="submission" date="2023-10" db="EMBL/GenBank/DDBJ databases">
        <authorList>
            <person name="Koga R."/>
            <person name="Fukatsu T."/>
        </authorList>
    </citation>
    <scope>NUCLEOTIDE SEQUENCE</scope>
    <source>
        <strain evidence="6">Kw-01</strain>
    </source>
</reference>
<name>A0AAT9G4C9_9ENTR</name>
<evidence type="ECO:0000256" key="4">
    <source>
        <dbReference type="ARBA" id="ARBA00022833"/>
    </source>
</evidence>
<proteinExistence type="predicted"/>
<protein>
    <submittedName>
        <fullName evidence="6">Hydroxyacylglutathione hydrolase GloC</fullName>
    </submittedName>
</protein>
<dbReference type="GO" id="GO:0046872">
    <property type="term" value="F:metal ion binding"/>
    <property type="evidence" value="ECO:0007669"/>
    <property type="project" value="UniProtKB-KW"/>
</dbReference>
<reference evidence="6" key="1">
    <citation type="journal article" date="2023" name="Front. Microbiol.">
        <title>Genome analysis of Candidatus Aschnera chinzeii, the bacterial endosymbiont of the blood-sucking bat fly Penicillidia jenynsii (Insecta: Diptera: Nycteribiidae).</title>
        <authorList>
            <person name="Koga R."/>
            <person name="Moriyama M."/>
            <person name="Nozaki T."/>
            <person name="Fukatsu T."/>
        </authorList>
    </citation>
    <scope>NUCLEOTIDE SEQUENCE</scope>
    <source>
        <strain evidence="6">Kw-01</strain>
    </source>
</reference>
<evidence type="ECO:0000256" key="2">
    <source>
        <dbReference type="ARBA" id="ARBA00022723"/>
    </source>
</evidence>
<dbReference type="InterPro" id="IPR051453">
    <property type="entry name" value="MBL_Glyoxalase_II"/>
</dbReference>
<dbReference type="PANTHER" id="PTHR46233">
    <property type="entry name" value="HYDROXYACYLGLUTATHIONE HYDROLASE GLOC"/>
    <property type="match status" value="1"/>
</dbReference>
<evidence type="ECO:0000256" key="3">
    <source>
        <dbReference type="ARBA" id="ARBA00022801"/>
    </source>
</evidence>
<dbReference type="AlphaFoldDB" id="A0AAT9G4C9"/>
<dbReference type="Gene3D" id="3.60.15.10">
    <property type="entry name" value="Ribonuclease Z/Hydroxyacylglutathione hydrolase-like"/>
    <property type="match status" value="1"/>
</dbReference>
<dbReference type="InterPro" id="IPR001279">
    <property type="entry name" value="Metallo-B-lactamas"/>
</dbReference>
<sequence length="216" mass="24384">MKFEIITVTNLKQNCILIWDEITLNAIIIDPGGDIEKIINAIKQWSLKLICILLTHGHIDHVGGAKKLATYFSVLIYGPGKKDDFLIKNLDTQSKIFSVVNHNNFIPDYWLNDGDDIHIENIFFKTRLCPGHTPGHVVYINNKDKLVLVGDVLFKGGIGRTDFPGGNFNVLIHSIKQVLLTLDDDYQVIPGHGPITYIGVERQYNPFLSNLKKYSI</sequence>
<evidence type="ECO:0000256" key="1">
    <source>
        <dbReference type="ARBA" id="ARBA00001947"/>
    </source>
</evidence>
<feature type="domain" description="Metallo-beta-lactamase" evidence="5">
    <location>
        <begin position="12"/>
        <end position="192"/>
    </location>
</feature>
<dbReference type="SUPFAM" id="SSF56281">
    <property type="entry name" value="Metallo-hydrolase/oxidoreductase"/>
    <property type="match status" value="1"/>
</dbReference>
<dbReference type="SMART" id="SM00849">
    <property type="entry name" value="Lactamase_B"/>
    <property type="match status" value="1"/>
</dbReference>
<keyword evidence="4" id="KW-0862">Zinc</keyword>
<accession>A0AAT9G4C9</accession>
<keyword evidence="2" id="KW-0479">Metal-binding</keyword>
<evidence type="ECO:0000259" key="5">
    <source>
        <dbReference type="SMART" id="SM00849"/>
    </source>
</evidence>
<dbReference type="EMBL" id="AP028961">
    <property type="protein sequence ID" value="BET44552.1"/>
    <property type="molecule type" value="Genomic_DNA"/>
</dbReference>
<comment type="cofactor">
    <cofactor evidence="1">
        <name>Zn(2+)</name>
        <dbReference type="ChEBI" id="CHEBI:29105"/>
    </cofactor>
</comment>
<dbReference type="Pfam" id="PF00753">
    <property type="entry name" value="Lactamase_B"/>
    <property type="match status" value="1"/>
</dbReference>
<dbReference type="PANTHER" id="PTHR46233:SF3">
    <property type="entry name" value="HYDROXYACYLGLUTATHIONE HYDROLASE GLOC"/>
    <property type="match status" value="1"/>
</dbReference>
<gene>
    <name evidence="6" type="primary">gloC</name>
    <name evidence="6" type="ORF">ACHINZ_2240</name>
</gene>